<name>A0ACB9DYS5_CICIN</name>
<reference evidence="1 2" key="2">
    <citation type="journal article" date="2022" name="Mol. Ecol. Resour.">
        <title>The genomes of chicory, endive, great burdock and yacon provide insights into Asteraceae paleo-polyploidization history and plant inulin production.</title>
        <authorList>
            <person name="Fan W."/>
            <person name="Wang S."/>
            <person name="Wang H."/>
            <person name="Wang A."/>
            <person name="Jiang F."/>
            <person name="Liu H."/>
            <person name="Zhao H."/>
            <person name="Xu D."/>
            <person name="Zhang Y."/>
        </authorList>
    </citation>
    <scope>NUCLEOTIDE SEQUENCE [LARGE SCALE GENOMIC DNA]</scope>
    <source>
        <strain evidence="2">cv. Punajuju</strain>
        <tissue evidence="1">Leaves</tissue>
    </source>
</reference>
<sequence>MNPMFHDHQEQMMNNGSGGGGGDQVNMAHDVESGRSQIGGWNGISSTAWHGLIDSPLMLMYFWHHKSMVQCRGSTLTWFRVQSIKFLEISKEQKDSKPFAPTDIIVVDLPLV</sequence>
<gene>
    <name evidence="1" type="ORF">L2E82_22808</name>
</gene>
<dbReference type="Proteomes" id="UP001055811">
    <property type="component" value="Linkage Group LG04"/>
</dbReference>
<protein>
    <submittedName>
        <fullName evidence="1">Uncharacterized protein</fullName>
    </submittedName>
</protein>
<keyword evidence="2" id="KW-1185">Reference proteome</keyword>
<accession>A0ACB9DYS5</accession>
<evidence type="ECO:0000313" key="1">
    <source>
        <dbReference type="EMBL" id="KAI3751717.1"/>
    </source>
</evidence>
<proteinExistence type="predicted"/>
<comment type="caution">
    <text evidence="1">The sequence shown here is derived from an EMBL/GenBank/DDBJ whole genome shotgun (WGS) entry which is preliminary data.</text>
</comment>
<reference evidence="2" key="1">
    <citation type="journal article" date="2022" name="Mol. Ecol. Resour.">
        <title>The genomes of chicory, endive, great burdock and yacon provide insights into Asteraceae palaeo-polyploidization history and plant inulin production.</title>
        <authorList>
            <person name="Fan W."/>
            <person name="Wang S."/>
            <person name="Wang H."/>
            <person name="Wang A."/>
            <person name="Jiang F."/>
            <person name="Liu H."/>
            <person name="Zhao H."/>
            <person name="Xu D."/>
            <person name="Zhang Y."/>
        </authorList>
    </citation>
    <scope>NUCLEOTIDE SEQUENCE [LARGE SCALE GENOMIC DNA]</scope>
    <source>
        <strain evidence="2">cv. Punajuju</strain>
    </source>
</reference>
<dbReference type="EMBL" id="CM042012">
    <property type="protein sequence ID" value="KAI3751717.1"/>
    <property type="molecule type" value="Genomic_DNA"/>
</dbReference>
<organism evidence="1 2">
    <name type="scientific">Cichorium intybus</name>
    <name type="common">Chicory</name>
    <dbReference type="NCBI Taxonomy" id="13427"/>
    <lineage>
        <taxon>Eukaryota</taxon>
        <taxon>Viridiplantae</taxon>
        <taxon>Streptophyta</taxon>
        <taxon>Embryophyta</taxon>
        <taxon>Tracheophyta</taxon>
        <taxon>Spermatophyta</taxon>
        <taxon>Magnoliopsida</taxon>
        <taxon>eudicotyledons</taxon>
        <taxon>Gunneridae</taxon>
        <taxon>Pentapetalae</taxon>
        <taxon>asterids</taxon>
        <taxon>campanulids</taxon>
        <taxon>Asterales</taxon>
        <taxon>Asteraceae</taxon>
        <taxon>Cichorioideae</taxon>
        <taxon>Cichorieae</taxon>
        <taxon>Cichoriinae</taxon>
        <taxon>Cichorium</taxon>
    </lineage>
</organism>
<evidence type="ECO:0000313" key="2">
    <source>
        <dbReference type="Proteomes" id="UP001055811"/>
    </source>
</evidence>